<gene>
    <name evidence="1" type="ORF">GSPATT00018505001</name>
</gene>
<dbReference type="PANTHER" id="PTHR15332:SF175">
    <property type="entry name" value="PROPROTEIN CONVERTASE SUBTILISIN_KEXIN TYPE 5-LIKE"/>
    <property type="match status" value="1"/>
</dbReference>
<dbReference type="HOGENOM" id="CLU_648072_0_0_1"/>
<dbReference type="EMBL" id="CT868507">
    <property type="protein sequence ID" value="CAK84301.1"/>
    <property type="molecule type" value="Genomic_DNA"/>
</dbReference>
<accession>A0DMN4</accession>
<evidence type="ECO:0000313" key="2">
    <source>
        <dbReference type="Proteomes" id="UP000000600"/>
    </source>
</evidence>
<evidence type="ECO:0008006" key="3">
    <source>
        <dbReference type="Google" id="ProtNLM"/>
    </source>
</evidence>
<evidence type="ECO:0000313" key="1">
    <source>
        <dbReference type="EMBL" id="CAK84301.1"/>
    </source>
</evidence>
<dbReference type="KEGG" id="ptm:GSPATT00018505001"/>
<proteinExistence type="predicted"/>
<dbReference type="SUPFAM" id="SSF57184">
    <property type="entry name" value="Growth factor receptor domain"/>
    <property type="match status" value="2"/>
</dbReference>
<dbReference type="RefSeq" id="XP_001451698.1">
    <property type="nucleotide sequence ID" value="XM_001451661.1"/>
</dbReference>
<dbReference type="GeneID" id="5037496"/>
<sequence length="424" mass="48934">MHLQDRLYSRGRFRHTDNQSKIKIYQECHYTCENCSGPLQPNCTTCSLYSHRHLTIDYQCLCDSAYIDKGLNNIISSLIAQPYILAICHHSCANSVNFGEINALFVLLHITQNVHADMDTMKYSKWCSISDLSCQKCVNGSLQSSSCEPLYFRILNNTQYCICQEGYMILEQHCKICQSCTCTCKIGYFDNGILECQSNYTHLKQNFQIFVQHALKQKLTLLVQFRIDFSIIKKFPCIAGFYSDVDKICYSLNSTIVKLHKIIKSYQISQFSNRFTIFKIAIAKMDIMIIVQPQNGKKWSYPCKLFQFSSKDCQLCSSKSRHNAPICDDSLCNIFNSQSILLSYLQGMKNGYFEAQQIHFFQCKNKCLTCSNTSTNCLQYKRDRVNISNCICVRAYYDNIANSVLILQNLQFARLAYHVWGIEC</sequence>
<dbReference type="InterPro" id="IPR009030">
    <property type="entry name" value="Growth_fac_rcpt_cys_sf"/>
</dbReference>
<name>A0DMN4_PARTE</name>
<keyword evidence="2" id="KW-1185">Reference proteome</keyword>
<dbReference type="InParanoid" id="A0DMN4"/>
<organism evidence="1 2">
    <name type="scientific">Paramecium tetraurelia</name>
    <dbReference type="NCBI Taxonomy" id="5888"/>
    <lineage>
        <taxon>Eukaryota</taxon>
        <taxon>Sar</taxon>
        <taxon>Alveolata</taxon>
        <taxon>Ciliophora</taxon>
        <taxon>Intramacronucleata</taxon>
        <taxon>Oligohymenophorea</taxon>
        <taxon>Peniculida</taxon>
        <taxon>Parameciidae</taxon>
        <taxon>Paramecium</taxon>
    </lineage>
</organism>
<dbReference type="AlphaFoldDB" id="A0DMN4"/>
<dbReference type="Proteomes" id="UP000000600">
    <property type="component" value="Unassembled WGS sequence"/>
</dbReference>
<protein>
    <recommendedName>
        <fullName evidence="3">TNFR-Cys domain-containing protein</fullName>
    </recommendedName>
</protein>
<reference evidence="1 2" key="1">
    <citation type="journal article" date="2006" name="Nature">
        <title>Global trends of whole-genome duplications revealed by the ciliate Paramecium tetraurelia.</title>
        <authorList>
            <consortium name="Genoscope"/>
            <person name="Aury J.-M."/>
            <person name="Jaillon O."/>
            <person name="Duret L."/>
            <person name="Noel B."/>
            <person name="Jubin C."/>
            <person name="Porcel B.M."/>
            <person name="Segurens B."/>
            <person name="Daubin V."/>
            <person name="Anthouard V."/>
            <person name="Aiach N."/>
            <person name="Arnaiz O."/>
            <person name="Billaut A."/>
            <person name="Beisson J."/>
            <person name="Blanc I."/>
            <person name="Bouhouche K."/>
            <person name="Camara F."/>
            <person name="Duharcourt S."/>
            <person name="Guigo R."/>
            <person name="Gogendeau D."/>
            <person name="Katinka M."/>
            <person name="Keller A.-M."/>
            <person name="Kissmehl R."/>
            <person name="Klotz C."/>
            <person name="Koll F."/>
            <person name="Le Moue A."/>
            <person name="Lepere C."/>
            <person name="Malinsky S."/>
            <person name="Nowacki M."/>
            <person name="Nowak J.K."/>
            <person name="Plattner H."/>
            <person name="Poulain J."/>
            <person name="Ruiz F."/>
            <person name="Serrano V."/>
            <person name="Zagulski M."/>
            <person name="Dessen P."/>
            <person name="Betermier M."/>
            <person name="Weissenbach J."/>
            <person name="Scarpelli C."/>
            <person name="Schachter V."/>
            <person name="Sperling L."/>
            <person name="Meyer E."/>
            <person name="Cohen J."/>
            <person name="Wincker P."/>
        </authorList>
    </citation>
    <scope>NUCLEOTIDE SEQUENCE [LARGE SCALE GENOMIC DNA]</scope>
    <source>
        <strain evidence="1 2">Stock d4-2</strain>
    </source>
</reference>
<dbReference type="PANTHER" id="PTHR15332">
    <property type="entry name" value="PROPROTEIN CONVERTASE SUBTILISIN_KEXIN TYPE 5-LIKE"/>
    <property type="match status" value="1"/>
</dbReference>